<dbReference type="InterPro" id="IPR023214">
    <property type="entry name" value="HAD_sf"/>
</dbReference>
<dbReference type="InterPro" id="IPR006439">
    <property type="entry name" value="HAD-SF_hydro_IA"/>
</dbReference>
<dbReference type="InterPro" id="IPR036412">
    <property type="entry name" value="HAD-like_sf"/>
</dbReference>
<dbReference type="SFLD" id="SFLDS00003">
    <property type="entry name" value="Haloacid_Dehalogenase"/>
    <property type="match status" value="1"/>
</dbReference>
<dbReference type="NCBIfam" id="TIGR01509">
    <property type="entry name" value="HAD-SF-IA-v3"/>
    <property type="match status" value="1"/>
</dbReference>
<reference evidence="1" key="2">
    <citation type="submission" date="2020-09" db="EMBL/GenBank/DDBJ databases">
        <authorList>
            <person name="Sun Q."/>
            <person name="Kim S."/>
        </authorList>
    </citation>
    <scope>NUCLEOTIDE SEQUENCE</scope>
    <source>
        <strain evidence="1">KCTC 32422</strain>
    </source>
</reference>
<proteinExistence type="predicted"/>
<protein>
    <submittedName>
        <fullName evidence="1">Haloacid dehalogenase</fullName>
    </submittedName>
</protein>
<dbReference type="PANTHER" id="PTHR43611">
    <property type="entry name" value="ALPHA-D-GLUCOSE 1-PHOSPHATE PHOSPHATASE"/>
    <property type="match status" value="1"/>
</dbReference>
<evidence type="ECO:0000313" key="1">
    <source>
        <dbReference type="EMBL" id="GGZ93741.1"/>
    </source>
</evidence>
<organism evidence="1 2">
    <name type="scientific">Novosphingobium arvoryzae</name>
    <dbReference type="NCBI Taxonomy" id="1256514"/>
    <lineage>
        <taxon>Bacteria</taxon>
        <taxon>Pseudomonadati</taxon>
        <taxon>Pseudomonadota</taxon>
        <taxon>Alphaproteobacteria</taxon>
        <taxon>Sphingomonadales</taxon>
        <taxon>Sphingomonadaceae</taxon>
        <taxon>Novosphingobium</taxon>
    </lineage>
</organism>
<dbReference type="SFLD" id="SFLDG01129">
    <property type="entry name" value="C1.5:_HAD__Beta-PGM__Phosphata"/>
    <property type="match status" value="1"/>
</dbReference>
<dbReference type="RefSeq" id="WP_189539520.1">
    <property type="nucleotide sequence ID" value="NZ_BMZD01000002.1"/>
</dbReference>
<reference evidence="1" key="1">
    <citation type="journal article" date="2014" name="Int. J. Syst. Evol. Microbiol.">
        <title>Complete genome sequence of Corynebacterium casei LMG S-19264T (=DSM 44701T), isolated from a smear-ripened cheese.</title>
        <authorList>
            <consortium name="US DOE Joint Genome Institute (JGI-PGF)"/>
            <person name="Walter F."/>
            <person name="Albersmeier A."/>
            <person name="Kalinowski J."/>
            <person name="Ruckert C."/>
        </authorList>
    </citation>
    <scope>NUCLEOTIDE SEQUENCE</scope>
    <source>
        <strain evidence="1">KCTC 32422</strain>
    </source>
</reference>
<dbReference type="Pfam" id="PF00702">
    <property type="entry name" value="Hydrolase"/>
    <property type="match status" value="1"/>
</dbReference>
<evidence type="ECO:0000313" key="2">
    <source>
        <dbReference type="Proteomes" id="UP000634139"/>
    </source>
</evidence>
<gene>
    <name evidence="1" type="ORF">GCM10011617_12110</name>
</gene>
<dbReference type="CDD" id="cd02603">
    <property type="entry name" value="HAD_sEH-N_like"/>
    <property type="match status" value="1"/>
</dbReference>
<sequence length="207" mass="23099">MTTRFDAPIDAVVFDVGKVLVRWERHLPYVNHFADPAQLDWFMDTVIPLEWHAEHDAGRPAAELIAERSALFPEYAPLIADWFGRFNETIPGLVPGSPELVEALHARGVPLYAITNFGADTWAGFRPHFPLADWFLDVVVSGVERLAKPDPAIYALAASRFGHAPQRMLFIDDSEANVRAARESGWHAHHFIDAAGLEAELKARALI</sequence>
<dbReference type="SUPFAM" id="SSF56784">
    <property type="entry name" value="HAD-like"/>
    <property type="match status" value="1"/>
</dbReference>
<name>A0A918VDX3_9SPHN</name>
<dbReference type="AlphaFoldDB" id="A0A918VDX3"/>
<dbReference type="Proteomes" id="UP000634139">
    <property type="component" value="Unassembled WGS sequence"/>
</dbReference>
<keyword evidence="2" id="KW-1185">Reference proteome</keyword>
<dbReference type="PRINTS" id="PR00413">
    <property type="entry name" value="HADHALOGNASE"/>
</dbReference>
<dbReference type="EMBL" id="BMZD01000002">
    <property type="protein sequence ID" value="GGZ93741.1"/>
    <property type="molecule type" value="Genomic_DNA"/>
</dbReference>
<dbReference type="PANTHER" id="PTHR43611:SF3">
    <property type="entry name" value="FLAVIN MONONUCLEOTIDE HYDROLASE 1, CHLOROPLATIC"/>
    <property type="match status" value="1"/>
</dbReference>
<accession>A0A918VDX3</accession>
<dbReference type="Gene3D" id="3.40.50.1000">
    <property type="entry name" value="HAD superfamily/HAD-like"/>
    <property type="match status" value="1"/>
</dbReference>
<comment type="caution">
    <text evidence="1">The sequence shown here is derived from an EMBL/GenBank/DDBJ whole genome shotgun (WGS) entry which is preliminary data.</text>
</comment>